<name>A0A9Q3SVN6_9LACO</name>
<gene>
    <name evidence="3" type="ORF">KIJ12_05575</name>
</gene>
<comment type="subcellular location">
    <subcellularLocation>
        <location evidence="1">Cytoplasm</location>
    </subcellularLocation>
</comment>
<dbReference type="PANTHER" id="PTHR33164">
    <property type="entry name" value="TRANSCRIPTIONAL REGULATOR, MARR FAMILY"/>
    <property type="match status" value="1"/>
</dbReference>
<dbReference type="InterPro" id="IPR036390">
    <property type="entry name" value="WH_DNA-bd_sf"/>
</dbReference>
<evidence type="ECO:0000256" key="1">
    <source>
        <dbReference type="ARBA" id="ARBA00004496"/>
    </source>
</evidence>
<dbReference type="Pfam" id="PF01047">
    <property type="entry name" value="MarR"/>
    <property type="match status" value="1"/>
</dbReference>
<feature type="domain" description="HTH marR-type" evidence="2">
    <location>
        <begin position="8"/>
        <end position="146"/>
    </location>
</feature>
<dbReference type="InterPro" id="IPR039422">
    <property type="entry name" value="MarR/SlyA-like"/>
</dbReference>
<dbReference type="SUPFAM" id="SSF46785">
    <property type="entry name" value="Winged helix' DNA-binding domain"/>
    <property type="match status" value="1"/>
</dbReference>
<dbReference type="AlphaFoldDB" id="A0A9Q3SVN6"/>
<evidence type="ECO:0000313" key="4">
    <source>
        <dbReference type="Proteomes" id="UP000752647"/>
    </source>
</evidence>
<protein>
    <submittedName>
        <fullName evidence="3">MarR family transcriptional regulator</fullName>
    </submittedName>
</protein>
<reference evidence="3" key="1">
    <citation type="submission" date="2021-05" db="EMBL/GenBank/DDBJ databases">
        <title>Pangenome of Leuconostoc gelidum warrants species status for Leuconostoc gelidum subsp. gasicomitatum.</title>
        <authorList>
            <person name="Johansson P."/>
            <person name="Sade E."/>
            <person name="Hultman J."/>
            <person name="Auvinen P."/>
            <person name="Bjorkroth J."/>
        </authorList>
    </citation>
    <scope>NUCLEOTIDE SEQUENCE</scope>
    <source>
        <strain evidence="3">A.21.4</strain>
    </source>
</reference>
<dbReference type="PROSITE" id="PS50995">
    <property type="entry name" value="HTH_MARR_2"/>
    <property type="match status" value="1"/>
</dbReference>
<dbReference type="Proteomes" id="UP000752647">
    <property type="component" value="Unassembled WGS sequence"/>
</dbReference>
<dbReference type="GO" id="GO:0006950">
    <property type="term" value="P:response to stress"/>
    <property type="evidence" value="ECO:0007669"/>
    <property type="project" value="TreeGrafter"/>
</dbReference>
<sequence length="151" mass="17657">MVQEELLYDELCLSVYNTNRYFHRLYDRVLDQYDLSYLQYMSLLIIHQRDALKMMDIGTVLELSSNTLTPVIDKLVQKGWVLKVQSVTDKRVKVLAMADDKQQLFQKILGEIDDIRDALLKRSGRPLADVLRENQALNHVLESMLAEKEEK</sequence>
<evidence type="ECO:0000259" key="2">
    <source>
        <dbReference type="PROSITE" id="PS50995"/>
    </source>
</evidence>
<dbReference type="RefSeq" id="WP_224144159.1">
    <property type="nucleotide sequence ID" value="NZ_CBCPIF010000001.1"/>
</dbReference>
<dbReference type="GO" id="GO:0005737">
    <property type="term" value="C:cytoplasm"/>
    <property type="evidence" value="ECO:0007669"/>
    <property type="project" value="UniProtKB-SubCell"/>
</dbReference>
<accession>A0A9Q3SVN6</accession>
<dbReference type="InterPro" id="IPR036388">
    <property type="entry name" value="WH-like_DNA-bd_sf"/>
</dbReference>
<evidence type="ECO:0000313" key="3">
    <source>
        <dbReference type="EMBL" id="MBZ5962615.1"/>
    </source>
</evidence>
<dbReference type="Gene3D" id="1.10.10.10">
    <property type="entry name" value="Winged helix-like DNA-binding domain superfamily/Winged helix DNA-binding domain"/>
    <property type="match status" value="1"/>
</dbReference>
<dbReference type="SMART" id="SM00347">
    <property type="entry name" value="HTH_MARR"/>
    <property type="match status" value="1"/>
</dbReference>
<dbReference type="EMBL" id="JAHBFI010000014">
    <property type="protein sequence ID" value="MBZ5962615.1"/>
    <property type="molecule type" value="Genomic_DNA"/>
</dbReference>
<proteinExistence type="predicted"/>
<dbReference type="GO" id="GO:0003700">
    <property type="term" value="F:DNA-binding transcription factor activity"/>
    <property type="evidence" value="ECO:0007669"/>
    <property type="project" value="InterPro"/>
</dbReference>
<dbReference type="PANTHER" id="PTHR33164:SF5">
    <property type="entry name" value="ORGANIC HYDROPEROXIDE RESISTANCE TRANSCRIPTIONAL REGULATOR"/>
    <property type="match status" value="1"/>
</dbReference>
<dbReference type="InterPro" id="IPR000835">
    <property type="entry name" value="HTH_MarR-typ"/>
</dbReference>
<comment type="caution">
    <text evidence="3">The sequence shown here is derived from an EMBL/GenBank/DDBJ whole genome shotgun (WGS) entry which is preliminary data.</text>
</comment>
<organism evidence="3 4">
    <name type="scientific">Leuconostoc gasicomitatum</name>
    <dbReference type="NCBI Taxonomy" id="115778"/>
    <lineage>
        <taxon>Bacteria</taxon>
        <taxon>Bacillati</taxon>
        <taxon>Bacillota</taxon>
        <taxon>Bacilli</taxon>
        <taxon>Lactobacillales</taxon>
        <taxon>Lactobacillaceae</taxon>
        <taxon>Leuconostoc</taxon>
        <taxon>Leuconostoc gelidum group</taxon>
    </lineage>
</organism>